<protein>
    <submittedName>
        <fullName evidence="1">Uncharacterized protein</fullName>
    </submittedName>
</protein>
<evidence type="ECO:0000313" key="1">
    <source>
        <dbReference type="EMBL" id="KAK7502702.1"/>
    </source>
</evidence>
<accession>A0ABD0LTU2</accession>
<dbReference type="Proteomes" id="UP001519460">
    <property type="component" value="Unassembled WGS sequence"/>
</dbReference>
<keyword evidence="2" id="KW-1185">Reference proteome</keyword>
<sequence length="99" mass="10970">MLGTRLPGVLHGDPTFVSSRQHNVISLKADVLKIRDKGPARRALLQVYAKRSHVCIILPTRRPFPKGRTRCLWAAKPAVRTGRDSSLHSLSLRAARAPV</sequence>
<organism evidence="1 2">
    <name type="scientific">Batillaria attramentaria</name>
    <dbReference type="NCBI Taxonomy" id="370345"/>
    <lineage>
        <taxon>Eukaryota</taxon>
        <taxon>Metazoa</taxon>
        <taxon>Spiralia</taxon>
        <taxon>Lophotrochozoa</taxon>
        <taxon>Mollusca</taxon>
        <taxon>Gastropoda</taxon>
        <taxon>Caenogastropoda</taxon>
        <taxon>Sorbeoconcha</taxon>
        <taxon>Cerithioidea</taxon>
        <taxon>Batillariidae</taxon>
        <taxon>Batillaria</taxon>
    </lineage>
</organism>
<comment type="caution">
    <text evidence="1">The sequence shown here is derived from an EMBL/GenBank/DDBJ whole genome shotgun (WGS) entry which is preliminary data.</text>
</comment>
<gene>
    <name evidence="1" type="ORF">BaRGS_00005952</name>
</gene>
<evidence type="ECO:0000313" key="2">
    <source>
        <dbReference type="Proteomes" id="UP001519460"/>
    </source>
</evidence>
<proteinExistence type="predicted"/>
<reference evidence="1 2" key="1">
    <citation type="journal article" date="2023" name="Sci. Data">
        <title>Genome assembly of the Korean intertidal mud-creeper Batillaria attramentaria.</title>
        <authorList>
            <person name="Patra A.K."/>
            <person name="Ho P.T."/>
            <person name="Jun S."/>
            <person name="Lee S.J."/>
            <person name="Kim Y."/>
            <person name="Won Y.J."/>
        </authorList>
    </citation>
    <scope>NUCLEOTIDE SEQUENCE [LARGE SCALE GENOMIC DNA]</scope>
    <source>
        <strain evidence="1">Wonlab-2016</strain>
    </source>
</reference>
<dbReference type="EMBL" id="JACVVK020000024">
    <property type="protein sequence ID" value="KAK7502702.1"/>
    <property type="molecule type" value="Genomic_DNA"/>
</dbReference>
<dbReference type="AlphaFoldDB" id="A0ABD0LTU2"/>
<name>A0ABD0LTU2_9CAEN</name>